<organism evidence="2 3">
    <name type="scientific">Allacma fusca</name>
    <dbReference type="NCBI Taxonomy" id="39272"/>
    <lineage>
        <taxon>Eukaryota</taxon>
        <taxon>Metazoa</taxon>
        <taxon>Ecdysozoa</taxon>
        <taxon>Arthropoda</taxon>
        <taxon>Hexapoda</taxon>
        <taxon>Collembola</taxon>
        <taxon>Symphypleona</taxon>
        <taxon>Sminthuridae</taxon>
        <taxon>Allacma</taxon>
    </lineage>
</organism>
<feature type="chain" id="PRO_5035181241" evidence="1">
    <location>
        <begin position="22"/>
        <end position="139"/>
    </location>
</feature>
<evidence type="ECO:0000313" key="3">
    <source>
        <dbReference type="Proteomes" id="UP000708208"/>
    </source>
</evidence>
<sequence>MNAPVIILSVILGLTYRSVVGTGDHGNLGLSNETKFRGISSRWLDELEESYKFGFSRQFRDLKHPNMSTVPNYNHPRRVKGECRNVTFLSIKQKKRIVNKYGWDFFLNSTIHEMLDNPRARLFEYDDLSGEFEDYRFAR</sequence>
<protein>
    <submittedName>
        <fullName evidence="2">Uncharacterized protein</fullName>
    </submittedName>
</protein>
<keyword evidence="3" id="KW-1185">Reference proteome</keyword>
<accession>A0A8J2P3X7</accession>
<dbReference type="AlphaFoldDB" id="A0A8J2P3X7"/>
<evidence type="ECO:0000256" key="1">
    <source>
        <dbReference type="SAM" id="SignalP"/>
    </source>
</evidence>
<feature type="non-terminal residue" evidence="2">
    <location>
        <position position="1"/>
    </location>
</feature>
<dbReference type="EMBL" id="CAJVCH010111875">
    <property type="protein sequence ID" value="CAG7724621.1"/>
    <property type="molecule type" value="Genomic_DNA"/>
</dbReference>
<feature type="signal peptide" evidence="1">
    <location>
        <begin position="1"/>
        <end position="21"/>
    </location>
</feature>
<evidence type="ECO:0000313" key="2">
    <source>
        <dbReference type="EMBL" id="CAG7724621.1"/>
    </source>
</evidence>
<proteinExistence type="predicted"/>
<keyword evidence="1" id="KW-0732">Signal</keyword>
<comment type="caution">
    <text evidence="2">The sequence shown here is derived from an EMBL/GenBank/DDBJ whole genome shotgun (WGS) entry which is preliminary data.</text>
</comment>
<dbReference type="Proteomes" id="UP000708208">
    <property type="component" value="Unassembled WGS sequence"/>
</dbReference>
<name>A0A8J2P3X7_9HEXA</name>
<reference evidence="2" key="1">
    <citation type="submission" date="2021-06" db="EMBL/GenBank/DDBJ databases">
        <authorList>
            <person name="Hodson N. C."/>
            <person name="Mongue J. A."/>
            <person name="Jaron S. K."/>
        </authorList>
    </citation>
    <scope>NUCLEOTIDE SEQUENCE</scope>
</reference>
<gene>
    <name evidence="2" type="ORF">AFUS01_LOCUS13631</name>
</gene>